<dbReference type="Gene3D" id="2.80.10.50">
    <property type="match status" value="1"/>
</dbReference>
<evidence type="ECO:0000313" key="5">
    <source>
        <dbReference type="EMBL" id="KAA0709836.1"/>
    </source>
</evidence>
<dbReference type="InterPro" id="IPR002209">
    <property type="entry name" value="Fibroblast_GF_fam"/>
</dbReference>
<sequence>MKLFHDEDVNSCEKGRGVPVKTESPPDLNKTSRMFRHRRCESVCLCVVVRLQLQATAVGEVLIKGTCANRYLAMSADGRLFGTYRSHEDDDVIPAVTRMSSGTEDGCVDDLILHMMTL</sequence>
<protein>
    <recommendedName>
        <fullName evidence="7">Fibroblast growth factor</fullName>
    </recommendedName>
</protein>
<dbReference type="AlphaFoldDB" id="A0A5A9NLU4"/>
<name>A0A5A9NLU4_9TELE</name>
<feature type="region of interest" description="Disordered" evidence="4">
    <location>
        <begin position="1"/>
        <end position="30"/>
    </location>
</feature>
<evidence type="ECO:0008006" key="7">
    <source>
        <dbReference type="Google" id="ProtNLM"/>
    </source>
</evidence>
<comment type="subcellular location">
    <subcellularLocation>
        <location evidence="1">Secreted</location>
    </subcellularLocation>
</comment>
<evidence type="ECO:0000313" key="6">
    <source>
        <dbReference type="Proteomes" id="UP000324632"/>
    </source>
</evidence>
<accession>A0A5A9NLU4</accession>
<evidence type="ECO:0000256" key="4">
    <source>
        <dbReference type="SAM" id="MobiDB-lite"/>
    </source>
</evidence>
<evidence type="ECO:0000256" key="1">
    <source>
        <dbReference type="ARBA" id="ARBA00004613"/>
    </source>
</evidence>
<organism evidence="5 6">
    <name type="scientific">Triplophysa tibetana</name>
    <dbReference type="NCBI Taxonomy" id="1572043"/>
    <lineage>
        <taxon>Eukaryota</taxon>
        <taxon>Metazoa</taxon>
        <taxon>Chordata</taxon>
        <taxon>Craniata</taxon>
        <taxon>Vertebrata</taxon>
        <taxon>Euteleostomi</taxon>
        <taxon>Actinopterygii</taxon>
        <taxon>Neopterygii</taxon>
        <taxon>Teleostei</taxon>
        <taxon>Ostariophysi</taxon>
        <taxon>Cypriniformes</taxon>
        <taxon>Nemacheilidae</taxon>
        <taxon>Triplophysa</taxon>
    </lineage>
</organism>
<dbReference type="InterPro" id="IPR008996">
    <property type="entry name" value="IL1/FGF"/>
</dbReference>
<evidence type="ECO:0000256" key="2">
    <source>
        <dbReference type="ARBA" id="ARBA00007936"/>
    </source>
</evidence>
<dbReference type="EMBL" id="SOYY01000017">
    <property type="protein sequence ID" value="KAA0709836.1"/>
    <property type="molecule type" value="Genomic_DNA"/>
</dbReference>
<dbReference type="PRINTS" id="PR00263">
    <property type="entry name" value="HBGFFGF"/>
</dbReference>
<dbReference type="Proteomes" id="UP000324632">
    <property type="component" value="Chromosome 17"/>
</dbReference>
<comment type="caution">
    <text evidence="5">The sequence shown here is derived from an EMBL/GenBank/DDBJ whole genome shotgun (WGS) entry which is preliminary data.</text>
</comment>
<reference evidence="5 6" key="1">
    <citation type="journal article" date="2019" name="Mol. Ecol. Resour.">
        <title>Chromosome-level genome assembly of Triplophysa tibetana, a fish adapted to the harsh high-altitude environment of the Tibetan Plateau.</title>
        <authorList>
            <person name="Yang X."/>
            <person name="Liu H."/>
            <person name="Ma Z."/>
            <person name="Zou Y."/>
            <person name="Zou M."/>
            <person name="Mao Y."/>
            <person name="Li X."/>
            <person name="Wang H."/>
            <person name="Chen T."/>
            <person name="Wang W."/>
            <person name="Yang R."/>
        </authorList>
    </citation>
    <scope>NUCLEOTIDE SEQUENCE [LARGE SCALE GENOMIC DNA]</scope>
    <source>
        <strain evidence="5">TTIB1903HZAU</strain>
        <tissue evidence="5">Muscle</tissue>
    </source>
</reference>
<dbReference type="SUPFAM" id="SSF50353">
    <property type="entry name" value="Cytokine"/>
    <property type="match status" value="1"/>
</dbReference>
<gene>
    <name evidence="5" type="ORF">E1301_Tti024043</name>
</gene>
<dbReference type="Pfam" id="PF00167">
    <property type="entry name" value="FGF"/>
    <property type="match status" value="1"/>
</dbReference>
<evidence type="ECO:0000256" key="3">
    <source>
        <dbReference type="ARBA" id="ARBA00022525"/>
    </source>
</evidence>
<comment type="similarity">
    <text evidence="2">Belongs to the heparin-binding growth factors family.</text>
</comment>
<keyword evidence="6" id="KW-1185">Reference proteome</keyword>
<dbReference type="GO" id="GO:0005576">
    <property type="term" value="C:extracellular region"/>
    <property type="evidence" value="ECO:0007669"/>
    <property type="project" value="UniProtKB-SubCell"/>
</dbReference>
<keyword evidence="3" id="KW-0964">Secreted</keyword>
<feature type="compositionally biased region" description="Basic and acidic residues" evidence="4">
    <location>
        <begin position="1"/>
        <end position="16"/>
    </location>
</feature>
<proteinExistence type="inferred from homology"/>
<dbReference type="GO" id="GO:0008083">
    <property type="term" value="F:growth factor activity"/>
    <property type="evidence" value="ECO:0007669"/>
    <property type="project" value="InterPro"/>
</dbReference>